<dbReference type="HOGENOM" id="CLU_096545_1_0_1"/>
<feature type="compositionally biased region" description="Low complexity" evidence="1">
    <location>
        <begin position="116"/>
        <end position="171"/>
    </location>
</feature>
<feature type="chain" id="PRO_5012723223" evidence="2">
    <location>
        <begin position="16"/>
        <end position="192"/>
    </location>
</feature>
<evidence type="ECO:0000313" key="3">
    <source>
        <dbReference type="EMBL" id="EOA88936.1"/>
    </source>
</evidence>
<dbReference type="eggNOG" id="ENOG502SFMK">
    <property type="taxonomic scope" value="Eukaryota"/>
</dbReference>
<accession>R0IWE3</accession>
<dbReference type="Proteomes" id="UP000016935">
    <property type="component" value="Unassembled WGS sequence"/>
</dbReference>
<name>R0IWE3_EXST2</name>
<feature type="signal peptide" evidence="2">
    <location>
        <begin position="1"/>
        <end position="15"/>
    </location>
</feature>
<evidence type="ECO:0000256" key="1">
    <source>
        <dbReference type="SAM" id="MobiDB-lite"/>
    </source>
</evidence>
<organism evidence="3 4">
    <name type="scientific">Exserohilum turcicum (strain 28A)</name>
    <name type="common">Northern leaf blight fungus</name>
    <name type="synonym">Setosphaeria turcica</name>
    <dbReference type="NCBI Taxonomy" id="671987"/>
    <lineage>
        <taxon>Eukaryota</taxon>
        <taxon>Fungi</taxon>
        <taxon>Dikarya</taxon>
        <taxon>Ascomycota</taxon>
        <taxon>Pezizomycotina</taxon>
        <taxon>Dothideomycetes</taxon>
        <taxon>Pleosporomycetidae</taxon>
        <taxon>Pleosporales</taxon>
        <taxon>Pleosporineae</taxon>
        <taxon>Pleosporaceae</taxon>
        <taxon>Exserohilum</taxon>
    </lineage>
</organism>
<protein>
    <submittedName>
        <fullName evidence="3">Uncharacterized protein</fullName>
    </submittedName>
</protein>
<dbReference type="STRING" id="671987.R0IWE3"/>
<dbReference type="OrthoDB" id="5597238at2759"/>
<proteinExistence type="predicted"/>
<dbReference type="GeneID" id="19400444"/>
<keyword evidence="2" id="KW-0732">Signal</keyword>
<gene>
    <name evidence="3" type="ORF">SETTUDRAFT_168153</name>
</gene>
<reference evidence="3 4" key="1">
    <citation type="journal article" date="2012" name="PLoS Pathog.">
        <title>Diverse lifestyles and strategies of plant pathogenesis encoded in the genomes of eighteen Dothideomycetes fungi.</title>
        <authorList>
            <person name="Ohm R.A."/>
            <person name="Feau N."/>
            <person name="Henrissat B."/>
            <person name="Schoch C.L."/>
            <person name="Horwitz B.A."/>
            <person name="Barry K.W."/>
            <person name="Condon B.J."/>
            <person name="Copeland A.C."/>
            <person name="Dhillon B."/>
            <person name="Glaser F."/>
            <person name="Hesse C.N."/>
            <person name="Kosti I."/>
            <person name="LaButti K."/>
            <person name="Lindquist E.A."/>
            <person name="Lucas S."/>
            <person name="Salamov A.A."/>
            <person name="Bradshaw R.E."/>
            <person name="Ciuffetti L."/>
            <person name="Hamelin R.C."/>
            <person name="Kema G.H.J."/>
            <person name="Lawrence C."/>
            <person name="Scott J.A."/>
            <person name="Spatafora J.W."/>
            <person name="Turgeon B.G."/>
            <person name="de Wit P.J.G.M."/>
            <person name="Zhong S."/>
            <person name="Goodwin S.B."/>
            <person name="Grigoriev I.V."/>
        </authorList>
    </citation>
    <scope>NUCLEOTIDE SEQUENCE [LARGE SCALE GENOMIC DNA]</scope>
    <source>
        <strain evidence="4">28A</strain>
    </source>
</reference>
<evidence type="ECO:0000313" key="4">
    <source>
        <dbReference type="Proteomes" id="UP000016935"/>
    </source>
</evidence>
<evidence type="ECO:0000256" key="2">
    <source>
        <dbReference type="SAM" id="SignalP"/>
    </source>
</evidence>
<feature type="region of interest" description="Disordered" evidence="1">
    <location>
        <begin position="116"/>
        <end position="172"/>
    </location>
</feature>
<sequence>MKYSAVLLFAAAAAAQSGSTITGAPVSKPAATGLSSAVSCAMACDAGDVNCQAACLGNARPNASQAIATNECAAKCDQGDGSPAATQAYSKCVDACINSLFPSSQTAFVGGNGPAPAASSAAAGSSPAGSSPASPTGPNASSPSGAVGTRTGSAASGTAATSSPRPSAGAADKTSAQFFGAGLAGLLAIFAL</sequence>
<reference evidence="3 4" key="2">
    <citation type="journal article" date="2013" name="PLoS Genet.">
        <title>Comparative genome structure, secondary metabolite, and effector coding capacity across Cochliobolus pathogens.</title>
        <authorList>
            <person name="Condon B.J."/>
            <person name="Leng Y."/>
            <person name="Wu D."/>
            <person name="Bushley K.E."/>
            <person name="Ohm R.A."/>
            <person name="Otillar R."/>
            <person name="Martin J."/>
            <person name="Schackwitz W."/>
            <person name="Grimwood J."/>
            <person name="MohdZainudin N."/>
            <person name="Xue C."/>
            <person name="Wang R."/>
            <person name="Manning V.A."/>
            <person name="Dhillon B."/>
            <person name="Tu Z.J."/>
            <person name="Steffenson B.J."/>
            <person name="Salamov A."/>
            <person name="Sun H."/>
            <person name="Lowry S."/>
            <person name="LaButti K."/>
            <person name="Han J."/>
            <person name="Copeland A."/>
            <person name="Lindquist E."/>
            <person name="Barry K."/>
            <person name="Schmutz J."/>
            <person name="Baker S.E."/>
            <person name="Ciuffetti L.M."/>
            <person name="Grigoriev I.V."/>
            <person name="Zhong S."/>
            <person name="Turgeon B.G."/>
        </authorList>
    </citation>
    <scope>NUCLEOTIDE SEQUENCE [LARGE SCALE GENOMIC DNA]</scope>
    <source>
        <strain evidence="4">28A</strain>
    </source>
</reference>
<dbReference type="AlphaFoldDB" id="R0IWE3"/>
<dbReference type="RefSeq" id="XP_008023569.1">
    <property type="nucleotide sequence ID" value="XM_008025378.1"/>
</dbReference>
<keyword evidence="4" id="KW-1185">Reference proteome</keyword>
<dbReference type="EMBL" id="KB908526">
    <property type="protein sequence ID" value="EOA88936.1"/>
    <property type="molecule type" value="Genomic_DNA"/>
</dbReference>